<sequence>MADGNRLRNEILAYFHQNPSRPIRTVELTRKLRREKRTVNYHLYALQRQGAIRKVVVSPPTWCLEASNPAIRSYQVSSDAQAIFLGFLVVDFDIVTVRFIDFAMTQQLMVDKILQKEFGWDNDKDSSVNGDVLDGSPSSTDAPTGLSSLDVNNSILQMLSTQGAMGATELAKALGFHSKKDANPYLYELQLKGLVKKVQDTPPLWEAVQDSSISLLERLNELYVADRATGDGSSGTGNGSMDRPLSSGGMDPTLLAQRLLARLAELDRPIEVDQLALDVGLRSKKDINPVLYSLLRQGRVQKMQDVPPMWAIANEDAGLAKKIEFNGLQASGGDRNEDTSSPDEVKPSLEFALGYTTSTTSLNSVQSQIKVESETDETVSTNNGGTEVGSPTTLLPSTPESACSTNNLAAANGVAAGDAGPTYTDQEMREMVLEQMGKSAKKTVSALEMARAFSLPNKKAVNRALYYLKRQGLVSKVSIKPALWSLGNVAPATPLNTLHPFSETELNSIEEMRDSANKHLGMATTSNSSSSRDQLNPFFQQLQKIANRDPDNAKLDAAREASTCTNGNSAESSANADGESPAKENVPLLQLTHPGAMENMAAILNSDTFAALNKNPISAFMEYAQSRHLEGKIEIVCCTGPSHNPRFQAAAFLGTQAFPPVWDKTKKEAKRKAADVAIRMLNAQGAYQLPVQTKNATRPSDVTPTTTMFDLVAALSHQAYNEKVVSIPEPMLAGRKVLAAMVMKQGDEAGTVISMGTGNRCISGERLSQEGLVVNDSHAEIVTRRGFLRFLYKQLIEYDENESSRTIFEPSENRKFRVKPDVTFHLYISTAPCGDGALFSKTDTRVSENSGDDIDDHHPTFSTDLQGLLRTKMEGGEGTIPIEPDFTTQTWDGIMRGDQRLRTMSCSDKIARWNVLGLQGALLSHFVDPIYLTSITLGSYLYDHGHLSRAVCCRLSGEPELDTLLPPGYRLNHPQLGRVSIYDPPRETEKTKPHSLSWCLGDQRLEMTDGTKGQCVMRVEQKSQSQVCKSALFASFKEACIKHQRDDLMAYSNYYLVKTAACEFQKAKKVLLERFRAKGRGTWIAKPMEEKIFFLKQK</sequence>
<reference evidence="8" key="1">
    <citation type="submission" date="2011-05" db="EMBL/GenBank/DDBJ databases">
        <authorList>
            <person name="Richards S.R."/>
            <person name="Qu J."/>
            <person name="Jiang H."/>
            <person name="Jhangiani S.N."/>
            <person name="Agravi P."/>
            <person name="Goodspeed R."/>
            <person name="Gross S."/>
            <person name="Mandapat C."/>
            <person name="Jackson L."/>
            <person name="Mathew T."/>
            <person name="Pu L."/>
            <person name="Thornton R."/>
            <person name="Saada N."/>
            <person name="Wilczek-Boney K.B."/>
            <person name="Lee S."/>
            <person name="Kovar C."/>
            <person name="Wu Y."/>
            <person name="Scherer S.E."/>
            <person name="Worley K.C."/>
            <person name="Muzny D.M."/>
            <person name="Gibbs R."/>
        </authorList>
    </citation>
    <scope>NUCLEOTIDE SEQUENCE</scope>
    <source>
        <strain evidence="8">Brora</strain>
    </source>
</reference>
<dbReference type="Gene3D" id="3.30.160.20">
    <property type="match status" value="1"/>
</dbReference>
<dbReference type="PROSITE" id="PS50137">
    <property type="entry name" value="DS_RBD"/>
    <property type="match status" value="1"/>
</dbReference>
<evidence type="ECO:0000256" key="3">
    <source>
        <dbReference type="SAM" id="MobiDB-lite"/>
    </source>
</evidence>
<feature type="domain" description="DRBM" evidence="4">
    <location>
        <begin position="615"/>
        <end position="683"/>
    </location>
</feature>
<dbReference type="InterPro" id="IPR042371">
    <property type="entry name" value="Z_dom"/>
</dbReference>
<dbReference type="SMART" id="SM00550">
    <property type="entry name" value="Zalpha"/>
    <property type="match status" value="4"/>
</dbReference>
<reference evidence="7" key="2">
    <citation type="submission" date="2015-02" db="UniProtKB">
        <authorList>
            <consortium name="EnsemblMetazoa"/>
        </authorList>
    </citation>
    <scope>IDENTIFICATION</scope>
</reference>
<dbReference type="GO" id="GO:0006382">
    <property type="term" value="P:adenosine to inosine editing"/>
    <property type="evidence" value="ECO:0007669"/>
    <property type="project" value="TreeGrafter"/>
</dbReference>
<feature type="domain" description="Z-binding" evidence="5">
    <location>
        <begin position="1"/>
        <end position="66"/>
    </location>
</feature>
<protein>
    <recommendedName>
        <fullName evidence="9">Double-stranded RNA-specific adenosine deaminase</fullName>
    </recommendedName>
</protein>
<evidence type="ECO:0000256" key="2">
    <source>
        <dbReference type="PROSITE-ProRule" id="PRU00266"/>
    </source>
</evidence>
<dbReference type="GO" id="GO:0005730">
    <property type="term" value="C:nucleolus"/>
    <property type="evidence" value="ECO:0007669"/>
    <property type="project" value="TreeGrafter"/>
</dbReference>
<feature type="domain" description="Z-binding" evidence="5">
    <location>
        <begin position="145"/>
        <end position="209"/>
    </location>
</feature>
<feature type="region of interest" description="Disordered" evidence="3">
    <location>
        <begin position="372"/>
        <end position="400"/>
    </location>
</feature>
<dbReference type="GO" id="GO:0008251">
    <property type="term" value="F:tRNA-specific adenosine deaminase activity"/>
    <property type="evidence" value="ECO:0007669"/>
    <property type="project" value="TreeGrafter"/>
</dbReference>
<name>T1J5P4_STRMM</name>
<evidence type="ECO:0000313" key="8">
    <source>
        <dbReference type="Proteomes" id="UP000014500"/>
    </source>
</evidence>
<keyword evidence="1 2" id="KW-0694">RNA-binding</keyword>
<dbReference type="InterPro" id="IPR014720">
    <property type="entry name" value="dsRBD_dom"/>
</dbReference>
<evidence type="ECO:0000259" key="6">
    <source>
        <dbReference type="PROSITE" id="PS50141"/>
    </source>
</evidence>
<dbReference type="eggNOG" id="KOG2777">
    <property type="taxonomic scope" value="Eukaryota"/>
</dbReference>
<organism evidence="7 8">
    <name type="scientific">Strigamia maritima</name>
    <name type="common">European centipede</name>
    <name type="synonym">Geophilus maritimus</name>
    <dbReference type="NCBI Taxonomy" id="126957"/>
    <lineage>
        <taxon>Eukaryota</taxon>
        <taxon>Metazoa</taxon>
        <taxon>Ecdysozoa</taxon>
        <taxon>Arthropoda</taxon>
        <taxon>Myriapoda</taxon>
        <taxon>Chilopoda</taxon>
        <taxon>Pleurostigmophora</taxon>
        <taxon>Geophilomorpha</taxon>
        <taxon>Linotaeniidae</taxon>
        <taxon>Strigamia</taxon>
    </lineage>
</organism>
<accession>T1J5P4</accession>
<feature type="region of interest" description="Disordered" evidence="3">
    <location>
        <begin position="227"/>
        <end position="248"/>
    </location>
</feature>
<feature type="compositionally biased region" description="Basic and acidic residues" evidence="3">
    <location>
        <begin position="550"/>
        <end position="559"/>
    </location>
</feature>
<dbReference type="InterPro" id="IPR002466">
    <property type="entry name" value="A_deamin"/>
</dbReference>
<feature type="compositionally biased region" description="Polar residues" evidence="3">
    <location>
        <begin position="562"/>
        <end position="575"/>
    </location>
</feature>
<evidence type="ECO:0000259" key="4">
    <source>
        <dbReference type="PROSITE" id="PS50137"/>
    </source>
</evidence>
<dbReference type="PROSITE" id="PS50139">
    <property type="entry name" value="Z_BINDING"/>
    <property type="match status" value="4"/>
</dbReference>
<evidence type="ECO:0000313" key="7">
    <source>
        <dbReference type="EnsemblMetazoa" id="SMAR008948-PA"/>
    </source>
</evidence>
<proteinExistence type="predicted"/>
<dbReference type="SMART" id="SM00358">
    <property type="entry name" value="DSRM"/>
    <property type="match status" value="1"/>
</dbReference>
<feature type="compositionally biased region" description="Polar residues" evidence="3">
    <location>
        <begin position="378"/>
        <end position="400"/>
    </location>
</feature>
<feature type="domain" description="Z-binding" evidence="5">
    <location>
        <begin position="422"/>
        <end position="488"/>
    </location>
</feature>
<dbReference type="PhylomeDB" id="T1J5P4"/>
<keyword evidence="8" id="KW-1185">Reference proteome</keyword>
<dbReference type="GO" id="GO:0006396">
    <property type="term" value="P:RNA processing"/>
    <property type="evidence" value="ECO:0007669"/>
    <property type="project" value="InterPro"/>
</dbReference>
<dbReference type="Pfam" id="PF02137">
    <property type="entry name" value="A_deamin"/>
    <property type="match status" value="1"/>
</dbReference>
<evidence type="ECO:0008006" key="9">
    <source>
        <dbReference type="Google" id="ProtNLM"/>
    </source>
</evidence>
<dbReference type="InterPro" id="IPR036388">
    <property type="entry name" value="WH-like_DNA-bd_sf"/>
</dbReference>
<dbReference type="EnsemblMetazoa" id="SMAR008948-RA">
    <property type="protein sequence ID" value="SMAR008948-PA"/>
    <property type="gene ID" value="SMAR008948"/>
</dbReference>
<dbReference type="AlphaFoldDB" id="T1J5P4"/>
<dbReference type="GO" id="GO:0003726">
    <property type="term" value="F:double-stranded RNA adenosine deaminase activity"/>
    <property type="evidence" value="ECO:0007669"/>
    <property type="project" value="InterPro"/>
</dbReference>
<dbReference type="CDD" id="cd19902">
    <property type="entry name" value="DSRM_DRADA"/>
    <property type="match status" value="1"/>
</dbReference>
<dbReference type="SMART" id="SM00552">
    <property type="entry name" value="ADEAMc"/>
    <property type="match status" value="1"/>
</dbReference>
<dbReference type="HOGENOM" id="CLU_283611_0_0_1"/>
<dbReference type="Proteomes" id="UP000014500">
    <property type="component" value="Unassembled WGS sequence"/>
</dbReference>
<dbReference type="Pfam" id="PF02295">
    <property type="entry name" value="z-alpha"/>
    <property type="match status" value="4"/>
</dbReference>
<dbReference type="Gene3D" id="1.10.10.10">
    <property type="entry name" value="Winged helix-like DNA-binding domain superfamily/Winged helix DNA-binding domain"/>
    <property type="match status" value="4"/>
</dbReference>
<dbReference type="SUPFAM" id="SSF46785">
    <property type="entry name" value="Winged helix' DNA-binding domain"/>
    <property type="match status" value="4"/>
</dbReference>
<feature type="domain" description="Z-binding" evidence="5">
    <location>
        <begin position="249"/>
        <end position="314"/>
    </location>
</feature>
<dbReference type="InterPro" id="IPR036390">
    <property type="entry name" value="WH_DNA-bd_sf"/>
</dbReference>
<dbReference type="PROSITE" id="PS50141">
    <property type="entry name" value="A_DEAMIN_EDITASE"/>
    <property type="match status" value="1"/>
</dbReference>
<dbReference type="PANTHER" id="PTHR10910:SF107">
    <property type="entry name" value="DOUBLE-STRANDED RNA-SPECIFIC ADENOSINE DEAMINASE"/>
    <property type="match status" value="1"/>
</dbReference>
<dbReference type="EMBL" id="JH431866">
    <property type="status" value="NOT_ANNOTATED_CDS"/>
    <property type="molecule type" value="Genomic_DNA"/>
</dbReference>
<evidence type="ECO:0000259" key="5">
    <source>
        <dbReference type="PROSITE" id="PS50139"/>
    </source>
</evidence>
<evidence type="ECO:0000256" key="1">
    <source>
        <dbReference type="ARBA" id="ARBA00022884"/>
    </source>
</evidence>
<dbReference type="SUPFAM" id="SSF54768">
    <property type="entry name" value="dsRNA-binding domain-like"/>
    <property type="match status" value="1"/>
</dbReference>
<dbReference type="GO" id="GO:0005737">
    <property type="term" value="C:cytoplasm"/>
    <property type="evidence" value="ECO:0007669"/>
    <property type="project" value="TreeGrafter"/>
</dbReference>
<dbReference type="Pfam" id="PF00035">
    <property type="entry name" value="dsrm"/>
    <property type="match status" value="1"/>
</dbReference>
<feature type="region of interest" description="Disordered" evidence="3">
    <location>
        <begin position="550"/>
        <end position="582"/>
    </location>
</feature>
<feature type="domain" description="A to I editase" evidence="6">
    <location>
        <begin position="754"/>
        <end position="1093"/>
    </location>
</feature>
<dbReference type="STRING" id="126957.T1J5P4"/>
<dbReference type="PANTHER" id="PTHR10910">
    <property type="entry name" value="EUKARYOTE SPECIFIC DSRNA BINDING PROTEIN"/>
    <property type="match status" value="1"/>
</dbReference>
<dbReference type="GO" id="GO:0003725">
    <property type="term" value="F:double-stranded RNA binding"/>
    <property type="evidence" value="ECO:0007669"/>
    <property type="project" value="TreeGrafter"/>
</dbReference>